<dbReference type="Proteomes" id="UP001501576">
    <property type="component" value="Unassembled WGS sequence"/>
</dbReference>
<sequence length="82" mass="8314">MPDVIVDAAAVEKGKPSPVPYPRAAERLGADPGDCLDIEDAPSGVRSGRRAGMTVYSAGTWDDVAPVLASTGRPLSAVAPAP</sequence>
<accession>A0ABN1CG08</accession>
<dbReference type="PANTHER" id="PTHR43481">
    <property type="entry name" value="FRUCTOSE-1-PHOSPHATE PHOSPHATASE"/>
    <property type="match status" value="1"/>
</dbReference>
<keyword evidence="2" id="KW-1185">Reference proteome</keyword>
<dbReference type="Gene3D" id="3.40.50.1000">
    <property type="entry name" value="HAD superfamily/HAD-like"/>
    <property type="match status" value="1"/>
</dbReference>
<dbReference type="SUPFAM" id="SSF56784">
    <property type="entry name" value="HAD-like"/>
    <property type="match status" value="1"/>
</dbReference>
<dbReference type="EMBL" id="BAAABZ010000013">
    <property type="protein sequence ID" value="GAA0517440.1"/>
    <property type="molecule type" value="Genomic_DNA"/>
</dbReference>
<reference evidence="1 2" key="1">
    <citation type="journal article" date="2019" name="Int. J. Syst. Evol. Microbiol.">
        <title>The Global Catalogue of Microorganisms (GCM) 10K type strain sequencing project: providing services to taxonomists for standard genome sequencing and annotation.</title>
        <authorList>
            <consortium name="The Broad Institute Genomics Platform"/>
            <consortium name="The Broad Institute Genome Sequencing Center for Infectious Disease"/>
            <person name="Wu L."/>
            <person name="Ma J."/>
        </authorList>
    </citation>
    <scope>NUCLEOTIDE SEQUENCE [LARGE SCALE GENOMIC DNA]</scope>
    <source>
        <strain evidence="1 2">JCM 5052</strain>
    </source>
</reference>
<dbReference type="InterPro" id="IPR023214">
    <property type="entry name" value="HAD_sf"/>
</dbReference>
<organism evidence="1 2">
    <name type="scientific">Streptomyces mordarskii</name>
    <dbReference type="NCBI Taxonomy" id="1226758"/>
    <lineage>
        <taxon>Bacteria</taxon>
        <taxon>Bacillati</taxon>
        <taxon>Actinomycetota</taxon>
        <taxon>Actinomycetes</taxon>
        <taxon>Kitasatosporales</taxon>
        <taxon>Streptomycetaceae</taxon>
        <taxon>Streptomyces</taxon>
    </lineage>
</organism>
<evidence type="ECO:0000313" key="1">
    <source>
        <dbReference type="EMBL" id="GAA0517440.1"/>
    </source>
</evidence>
<gene>
    <name evidence="1" type="ORF">GCM10010390_19580</name>
</gene>
<dbReference type="InterPro" id="IPR041492">
    <property type="entry name" value="HAD_2"/>
</dbReference>
<dbReference type="InterPro" id="IPR006439">
    <property type="entry name" value="HAD-SF_hydro_IA"/>
</dbReference>
<dbReference type="Pfam" id="PF13419">
    <property type="entry name" value="HAD_2"/>
    <property type="match status" value="1"/>
</dbReference>
<protein>
    <recommendedName>
        <fullName evidence="3">Hydrolase</fullName>
    </recommendedName>
</protein>
<dbReference type="InterPro" id="IPR051806">
    <property type="entry name" value="HAD-like_SPP"/>
</dbReference>
<dbReference type="PANTHER" id="PTHR43481:SF4">
    <property type="entry name" value="GLYCEROL-1-PHOSPHATE PHOSPHOHYDROLASE 1-RELATED"/>
    <property type="match status" value="1"/>
</dbReference>
<dbReference type="NCBIfam" id="TIGR01509">
    <property type="entry name" value="HAD-SF-IA-v3"/>
    <property type="match status" value="1"/>
</dbReference>
<dbReference type="CDD" id="cd07505">
    <property type="entry name" value="HAD_BPGM-like"/>
    <property type="match status" value="1"/>
</dbReference>
<comment type="caution">
    <text evidence="1">The sequence shown here is derived from an EMBL/GenBank/DDBJ whole genome shotgun (WGS) entry which is preliminary data.</text>
</comment>
<name>A0ABN1CG08_9ACTN</name>
<evidence type="ECO:0000313" key="2">
    <source>
        <dbReference type="Proteomes" id="UP001501576"/>
    </source>
</evidence>
<dbReference type="InterPro" id="IPR036412">
    <property type="entry name" value="HAD-like_sf"/>
</dbReference>
<evidence type="ECO:0008006" key="3">
    <source>
        <dbReference type="Google" id="ProtNLM"/>
    </source>
</evidence>
<proteinExistence type="predicted"/>